<dbReference type="EMBL" id="KZ293771">
    <property type="protein sequence ID" value="PBK79564.1"/>
    <property type="molecule type" value="Genomic_DNA"/>
</dbReference>
<name>A0A2H3CE03_ARMGA</name>
<dbReference type="OrthoDB" id="3259156at2759"/>
<dbReference type="InParanoid" id="A0A2H3CE03"/>
<reference evidence="2" key="1">
    <citation type="journal article" date="2017" name="Nat. Ecol. Evol.">
        <title>Genome expansion and lineage-specific genetic innovations in the forest pathogenic fungi Armillaria.</title>
        <authorList>
            <person name="Sipos G."/>
            <person name="Prasanna A.N."/>
            <person name="Walter M.C."/>
            <person name="O'Connor E."/>
            <person name="Balint B."/>
            <person name="Krizsan K."/>
            <person name="Kiss B."/>
            <person name="Hess J."/>
            <person name="Varga T."/>
            <person name="Slot J."/>
            <person name="Riley R."/>
            <person name="Boka B."/>
            <person name="Rigling D."/>
            <person name="Barry K."/>
            <person name="Lee J."/>
            <person name="Mihaltcheva S."/>
            <person name="LaButti K."/>
            <person name="Lipzen A."/>
            <person name="Waldron R."/>
            <person name="Moloney N.M."/>
            <person name="Sperisen C."/>
            <person name="Kredics L."/>
            <person name="Vagvoelgyi C."/>
            <person name="Patrignani A."/>
            <person name="Fitzpatrick D."/>
            <person name="Nagy I."/>
            <person name="Doyle S."/>
            <person name="Anderson J.B."/>
            <person name="Grigoriev I.V."/>
            <person name="Gueldener U."/>
            <person name="Muensterkoetter M."/>
            <person name="Nagy L.G."/>
        </authorList>
    </citation>
    <scope>NUCLEOTIDE SEQUENCE [LARGE SCALE GENOMIC DNA]</scope>
    <source>
        <strain evidence="2">Ar21-2</strain>
    </source>
</reference>
<organism evidence="1 2">
    <name type="scientific">Armillaria gallica</name>
    <name type="common">Bulbous honey fungus</name>
    <name type="synonym">Armillaria bulbosa</name>
    <dbReference type="NCBI Taxonomy" id="47427"/>
    <lineage>
        <taxon>Eukaryota</taxon>
        <taxon>Fungi</taxon>
        <taxon>Dikarya</taxon>
        <taxon>Basidiomycota</taxon>
        <taxon>Agaricomycotina</taxon>
        <taxon>Agaricomycetes</taxon>
        <taxon>Agaricomycetidae</taxon>
        <taxon>Agaricales</taxon>
        <taxon>Marasmiineae</taxon>
        <taxon>Physalacriaceae</taxon>
        <taxon>Armillaria</taxon>
    </lineage>
</organism>
<evidence type="ECO:0000313" key="2">
    <source>
        <dbReference type="Proteomes" id="UP000217790"/>
    </source>
</evidence>
<proteinExistence type="predicted"/>
<accession>A0A2H3CE03</accession>
<sequence length="188" mass="21527">MKQKTVSELLKPAQRVVERVEGLQEMAKEDEENGKCYHTPHQVEVLAFILWLLPRTLGTALTFLSYAFLYHYAAQADFCGDLDMRDVRDPDALRIYLVTRRDLSSLTHTLRIPAPTDFVYLIPRVLARMDNLCSISLPSFRHYSVLVYTISSSAKHVSLGTLRLTFSRRSMARPTSSPSGSRSYSRRR</sequence>
<dbReference type="STRING" id="47427.A0A2H3CE03"/>
<evidence type="ECO:0000313" key="1">
    <source>
        <dbReference type="EMBL" id="PBK79564.1"/>
    </source>
</evidence>
<gene>
    <name evidence="1" type="ORF">ARMGADRAFT_120459</name>
</gene>
<protein>
    <submittedName>
        <fullName evidence="1">Uncharacterized protein</fullName>
    </submittedName>
</protein>
<dbReference type="Proteomes" id="UP000217790">
    <property type="component" value="Unassembled WGS sequence"/>
</dbReference>
<dbReference type="AlphaFoldDB" id="A0A2H3CE03"/>
<keyword evidence="2" id="KW-1185">Reference proteome</keyword>